<feature type="transmembrane region" description="Helical" evidence="1">
    <location>
        <begin position="72"/>
        <end position="89"/>
    </location>
</feature>
<sequence length="118" mass="12426">MKAALISDSYEGVSTLDVKAVENAAFKRKTRSVLMLTESIFSYGFFCPNFAVEEVAVFFGVVETFEGVPDDLAVAFAGVVVAVASPSFAPSVASDFSAAFFFTVFFFGGTAGAVLVFG</sequence>
<proteinExistence type="predicted"/>
<name>A0A0M3J8M7_ANISI</name>
<reference evidence="4" key="1">
    <citation type="submission" date="2017-02" db="UniProtKB">
        <authorList>
            <consortium name="WormBaseParasite"/>
        </authorList>
    </citation>
    <scope>IDENTIFICATION</scope>
</reference>
<evidence type="ECO:0000256" key="1">
    <source>
        <dbReference type="SAM" id="Phobius"/>
    </source>
</evidence>
<dbReference type="Proteomes" id="UP000267096">
    <property type="component" value="Unassembled WGS sequence"/>
</dbReference>
<dbReference type="WBParaSite" id="ASIM_0000393301-mRNA-1">
    <property type="protein sequence ID" value="ASIM_0000393301-mRNA-1"/>
    <property type="gene ID" value="ASIM_0000393301"/>
</dbReference>
<reference evidence="2 3" key="2">
    <citation type="submission" date="2018-11" db="EMBL/GenBank/DDBJ databases">
        <authorList>
            <consortium name="Pathogen Informatics"/>
        </authorList>
    </citation>
    <scope>NUCLEOTIDE SEQUENCE [LARGE SCALE GENOMIC DNA]</scope>
</reference>
<gene>
    <name evidence="2" type="ORF">ASIM_LOCUS3763</name>
</gene>
<evidence type="ECO:0000313" key="4">
    <source>
        <dbReference type="WBParaSite" id="ASIM_0000393301-mRNA-1"/>
    </source>
</evidence>
<dbReference type="EMBL" id="UYRR01006072">
    <property type="protein sequence ID" value="VDK22314.1"/>
    <property type="molecule type" value="Genomic_DNA"/>
</dbReference>
<protein>
    <submittedName>
        <fullName evidence="4">Transmembrane protein</fullName>
    </submittedName>
</protein>
<keyword evidence="1" id="KW-1133">Transmembrane helix</keyword>
<organism evidence="4">
    <name type="scientific">Anisakis simplex</name>
    <name type="common">Herring worm</name>
    <dbReference type="NCBI Taxonomy" id="6269"/>
    <lineage>
        <taxon>Eukaryota</taxon>
        <taxon>Metazoa</taxon>
        <taxon>Ecdysozoa</taxon>
        <taxon>Nematoda</taxon>
        <taxon>Chromadorea</taxon>
        <taxon>Rhabditida</taxon>
        <taxon>Spirurina</taxon>
        <taxon>Ascaridomorpha</taxon>
        <taxon>Ascaridoidea</taxon>
        <taxon>Anisakidae</taxon>
        <taxon>Anisakis</taxon>
        <taxon>Anisakis simplex complex</taxon>
    </lineage>
</organism>
<keyword evidence="1" id="KW-0472">Membrane</keyword>
<evidence type="ECO:0000313" key="2">
    <source>
        <dbReference type="EMBL" id="VDK22314.1"/>
    </source>
</evidence>
<keyword evidence="3" id="KW-1185">Reference proteome</keyword>
<feature type="transmembrane region" description="Helical" evidence="1">
    <location>
        <begin position="96"/>
        <end position="117"/>
    </location>
</feature>
<accession>A0A0M3J8M7</accession>
<keyword evidence="1" id="KW-0812">Transmembrane</keyword>
<evidence type="ECO:0000313" key="3">
    <source>
        <dbReference type="Proteomes" id="UP000267096"/>
    </source>
</evidence>
<feature type="transmembrane region" description="Helical" evidence="1">
    <location>
        <begin position="33"/>
        <end position="52"/>
    </location>
</feature>
<dbReference type="AlphaFoldDB" id="A0A0M3J8M7"/>